<dbReference type="Proteomes" id="UP001176468">
    <property type="component" value="Unassembled WGS sequence"/>
</dbReference>
<dbReference type="SUPFAM" id="SSF54593">
    <property type="entry name" value="Glyoxalase/Bleomycin resistance protein/Dihydroxybiphenyl dioxygenase"/>
    <property type="match status" value="1"/>
</dbReference>
<accession>A0ABT8ZYK4</accession>
<dbReference type="InterPro" id="IPR029068">
    <property type="entry name" value="Glyas_Bleomycin-R_OHBP_Dase"/>
</dbReference>
<dbReference type="EMBL" id="JAUQSZ010000006">
    <property type="protein sequence ID" value="MDO7842651.1"/>
    <property type="molecule type" value="Genomic_DNA"/>
</dbReference>
<feature type="domain" description="Glyoxalase/fosfomycin resistance/dioxygenase" evidence="1">
    <location>
        <begin position="6"/>
        <end position="109"/>
    </location>
</feature>
<evidence type="ECO:0000313" key="3">
    <source>
        <dbReference type="Proteomes" id="UP001176468"/>
    </source>
</evidence>
<sequence length="115" mass="13459">MIRPFLPAKDFAVSKAFYEAIGFTIDWQDDDLAILDFEGAGFLLQKFYVKEWAENMMLQLFVRDLDGWWTRTEGLTTRFHVQKPRAPKVQPWGLRVGFLFDPAGVLWQVSEEISR</sequence>
<proteinExistence type="predicted"/>
<evidence type="ECO:0000259" key="1">
    <source>
        <dbReference type="Pfam" id="PF00903"/>
    </source>
</evidence>
<dbReference type="Pfam" id="PF00903">
    <property type="entry name" value="Glyoxalase"/>
    <property type="match status" value="1"/>
</dbReference>
<organism evidence="2 3">
    <name type="scientific">Sphingomonas immobilis</name>
    <dbReference type="NCBI Taxonomy" id="3063997"/>
    <lineage>
        <taxon>Bacteria</taxon>
        <taxon>Pseudomonadati</taxon>
        <taxon>Pseudomonadota</taxon>
        <taxon>Alphaproteobacteria</taxon>
        <taxon>Sphingomonadales</taxon>
        <taxon>Sphingomonadaceae</taxon>
        <taxon>Sphingomonas</taxon>
    </lineage>
</organism>
<gene>
    <name evidence="2" type="ORF">Q5H94_09950</name>
</gene>
<name>A0ABT8ZYK4_9SPHN</name>
<comment type="caution">
    <text evidence="2">The sequence shown here is derived from an EMBL/GenBank/DDBJ whole genome shotgun (WGS) entry which is preliminary data.</text>
</comment>
<dbReference type="InterPro" id="IPR004360">
    <property type="entry name" value="Glyas_Fos-R_dOase_dom"/>
</dbReference>
<dbReference type="RefSeq" id="WP_304561316.1">
    <property type="nucleotide sequence ID" value="NZ_JAUQSZ010000006.1"/>
</dbReference>
<keyword evidence="3" id="KW-1185">Reference proteome</keyword>
<evidence type="ECO:0000313" key="2">
    <source>
        <dbReference type="EMBL" id="MDO7842651.1"/>
    </source>
</evidence>
<dbReference type="Gene3D" id="3.10.180.10">
    <property type="entry name" value="2,3-Dihydroxybiphenyl 1,2-Dioxygenase, domain 1"/>
    <property type="match status" value="1"/>
</dbReference>
<protein>
    <submittedName>
        <fullName evidence="2">Glyoxalase</fullName>
    </submittedName>
</protein>
<reference evidence="2" key="1">
    <citation type="submission" date="2023-07" db="EMBL/GenBank/DDBJ databases">
        <authorList>
            <person name="Kim M.K."/>
        </authorList>
    </citation>
    <scope>NUCLEOTIDE SEQUENCE</scope>
    <source>
        <strain evidence="2">CA1-15</strain>
    </source>
</reference>